<comment type="pathway">
    <text evidence="3">Purine metabolism; AMP biosynthesis via salvage pathway; AMP from adenine: step 1/1.</text>
</comment>
<dbReference type="Gene3D" id="3.40.50.2020">
    <property type="match status" value="1"/>
</dbReference>
<name>A0ABR4PD52_9HELO</name>
<keyword evidence="12" id="KW-1185">Reference proteome</keyword>
<dbReference type="EC" id="2.4.2.7" evidence="5"/>
<feature type="domain" description="Phosphoribosyltransferase" evidence="10">
    <location>
        <begin position="44"/>
        <end position="181"/>
    </location>
</feature>
<protein>
    <recommendedName>
        <fullName evidence="5">adenine phosphoribosyltransferase</fullName>
        <ecNumber evidence="5">2.4.2.7</ecNumber>
    </recommendedName>
</protein>
<dbReference type="SUPFAM" id="SSF53271">
    <property type="entry name" value="PRTase-like"/>
    <property type="match status" value="1"/>
</dbReference>
<reference evidence="11 12" key="1">
    <citation type="submission" date="2024-06" db="EMBL/GenBank/DDBJ databases">
        <title>Complete genome of Phlyctema vagabunda strain 19-DSS-EL-015.</title>
        <authorList>
            <person name="Fiorenzani C."/>
        </authorList>
    </citation>
    <scope>NUCLEOTIDE SEQUENCE [LARGE SCALE GENOMIC DNA]</scope>
    <source>
        <strain evidence="11 12">19-DSS-EL-015</strain>
    </source>
</reference>
<keyword evidence="6" id="KW-0963">Cytoplasm</keyword>
<proteinExistence type="inferred from homology"/>
<dbReference type="PANTHER" id="PTHR32315">
    <property type="entry name" value="ADENINE PHOSPHORIBOSYLTRANSFERASE"/>
    <property type="match status" value="1"/>
</dbReference>
<dbReference type="Proteomes" id="UP001629113">
    <property type="component" value="Unassembled WGS sequence"/>
</dbReference>
<evidence type="ECO:0000256" key="2">
    <source>
        <dbReference type="ARBA" id="ARBA00004496"/>
    </source>
</evidence>
<dbReference type="CDD" id="cd06223">
    <property type="entry name" value="PRTases_typeI"/>
    <property type="match status" value="1"/>
</dbReference>
<keyword evidence="7 11" id="KW-0328">Glycosyltransferase</keyword>
<comment type="subcellular location">
    <subcellularLocation>
        <location evidence="2">Cytoplasm</location>
    </subcellularLocation>
</comment>
<dbReference type="Pfam" id="PF00156">
    <property type="entry name" value="Pribosyltran"/>
    <property type="match status" value="1"/>
</dbReference>
<evidence type="ECO:0000259" key="10">
    <source>
        <dbReference type="Pfam" id="PF00156"/>
    </source>
</evidence>
<dbReference type="NCBIfam" id="NF002636">
    <property type="entry name" value="PRK02304.1-5"/>
    <property type="match status" value="1"/>
</dbReference>
<evidence type="ECO:0000256" key="9">
    <source>
        <dbReference type="ARBA" id="ARBA00022726"/>
    </source>
</evidence>
<comment type="similarity">
    <text evidence="4">Belongs to the purine/pyrimidine phosphoribosyltransferase family.</text>
</comment>
<keyword evidence="9" id="KW-0660">Purine salvage</keyword>
<evidence type="ECO:0000256" key="5">
    <source>
        <dbReference type="ARBA" id="ARBA00011893"/>
    </source>
</evidence>
<evidence type="ECO:0000256" key="7">
    <source>
        <dbReference type="ARBA" id="ARBA00022676"/>
    </source>
</evidence>
<dbReference type="InterPro" id="IPR050054">
    <property type="entry name" value="UPRTase/APRTase"/>
</dbReference>
<evidence type="ECO:0000256" key="6">
    <source>
        <dbReference type="ARBA" id="ARBA00022490"/>
    </source>
</evidence>
<evidence type="ECO:0000313" key="12">
    <source>
        <dbReference type="Proteomes" id="UP001629113"/>
    </source>
</evidence>
<comment type="catalytic activity">
    <reaction evidence="1">
        <text>AMP + diphosphate = 5-phospho-alpha-D-ribose 1-diphosphate + adenine</text>
        <dbReference type="Rhea" id="RHEA:16609"/>
        <dbReference type="ChEBI" id="CHEBI:16708"/>
        <dbReference type="ChEBI" id="CHEBI:33019"/>
        <dbReference type="ChEBI" id="CHEBI:58017"/>
        <dbReference type="ChEBI" id="CHEBI:456215"/>
        <dbReference type="EC" id="2.4.2.7"/>
    </reaction>
</comment>
<accession>A0ABR4PD52</accession>
<comment type="caution">
    <text evidence="11">The sequence shown here is derived from an EMBL/GenBank/DDBJ whole genome shotgun (WGS) entry which is preliminary data.</text>
</comment>
<dbReference type="PANTHER" id="PTHR32315:SF3">
    <property type="entry name" value="ADENINE PHOSPHORIBOSYLTRANSFERASE"/>
    <property type="match status" value="1"/>
</dbReference>
<gene>
    <name evidence="11" type="ORF">PVAG01_07411</name>
</gene>
<dbReference type="EMBL" id="JBFCZG010000006">
    <property type="protein sequence ID" value="KAL3420966.1"/>
    <property type="molecule type" value="Genomic_DNA"/>
</dbReference>
<dbReference type="InterPro" id="IPR000836">
    <property type="entry name" value="PRTase_dom"/>
</dbReference>
<evidence type="ECO:0000313" key="11">
    <source>
        <dbReference type="EMBL" id="KAL3420966.1"/>
    </source>
</evidence>
<evidence type="ECO:0000256" key="8">
    <source>
        <dbReference type="ARBA" id="ARBA00022679"/>
    </source>
</evidence>
<keyword evidence="8" id="KW-0808">Transferase</keyword>
<evidence type="ECO:0000256" key="1">
    <source>
        <dbReference type="ARBA" id="ARBA00000868"/>
    </source>
</evidence>
<dbReference type="InterPro" id="IPR029057">
    <property type="entry name" value="PRTase-like"/>
</dbReference>
<organism evidence="11 12">
    <name type="scientific">Phlyctema vagabunda</name>
    <dbReference type="NCBI Taxonomy" id="108571"/>
    <lineage>
        <taxon>Eukaryota</taxon>
        <taxon>Fungi</taxon>
        <taxon>Dikarya</taxon>
        <taxon>Ascomycota</taxon>
        <taxon>Pezizomycotina</taxon>
        <taxon>Leotiomycetes</taxon>
        <taxon>Helotiales</taxon>
        <taxon>Dermateaceae</taxon>
        <taxon>Phlyctema</taxon>
    </lineage>
</organism>
<evidence type="ECO:0000256" key="3">
    <source>
        <dbReference type="ARBA" id="ARBA00004659"/>
    </source>
</evidence>
<dbReference type="GO" id="GO:0016757">
    <property type="term" value="F:glycosyltransferase activity"/>
    <property type="evidence" value="ECO:0007669"/>
    <property type="project" value="UniProtKB-KW"/>
</dbReference>
<sequence length="208" mass="23174">MADNDNAAELVLAHTRLYTDHPVKGQLFLDIFPIWRNPSVSELIVSHLAKHIQEQHTNPATNKLDIEAIVCLEARGFFFAPQIAGRLGLPCVPVRKSGKLPGECVSVTFQKEYGPDSFQMKMDAFEGIGDFRTDDEGEKKEKHNKVILIDDFLAFGGSARAAKELVDKLGMVVAEAVFIFDVDSPFFQEKNKANLGDLKRFAMVHLKA</sequence>
<evidence type="ECO:0000256" key="4">
    <source>
        <dbReference type="ARBA" id="ARBA00008391"/>
    </source>
</evidence>